<accession>A0ABQ5KTI9</accession>
<name>A0ABQ5KTI9_9EUKA</name>
<keyword evidence="2" id="KW-1185">Reference proteome</keyword>
<dbReference type="Proteomes" id="UP001057375">
    <property type="component" value="Unassembled WGS sequence"/>
</dbReference>
<dbReference type="EMBL" id="BQXS01011067">
    <property type="protein sequence ID" value="GKT35792.1"/>
    <property type="molecule type" value="Genomic_DNA"/>
</dbReference>
<evidence type="ECO:0000313" key="2">
    <source>
        <dbReference type="Proteomes" id="UP001057375"/>
    </source>
</evidence>
<proteinExistence type="predicted"/>
<protein>
    <submittedName>
        <fullName evidence="1">Uncharacterized protein</fullName>
    </submittedName>
</protein>
<comment type="caution">
    <text evidence="1">The sequence shown here is derived from an EMBL/GenBank/DDBJ whole genome shotgun (WGS) entry which is preliminary data.</text>
</comment>
<gene>
    <name evidence="1" type="ORF">ADUPG1_008878</name>
</gene>
<organism evidence="1 2">
    <name type="scientific">Aduncisulcus paluster</name>
    <dbReference type="NCBI Taxonomy" id="2918883"/>
    <lineage>
        <taxon>Eukaryota</taxon>
        <taxon>Metamonada</taxon>
        <taxon>Carpediemonas-like organisms</taxon>
        <taxon>Aduncisulcus</taxon>
    </lineage>
</organism>
<sequence>MLLYTKKAAKIWKRKKTKFLENKDFERELPQSHALTPTSTVVSHLASGVGDLDQPTDSAFQPVEFSFMDHTAIVQGSDSGLHEWFPVIIIIFNCFSSCSSPR</sequence>
<evidence type="ECO:0000313" key="1">
    <source>
        <dbReference type="EMBL" id="GKT35792.1"/>
    </source>
</evidence>
<reference evidence="1" key="1">
    <citation type="submission" date="2022-03" db="EMBL/GenBank/DDBJ databases">
        <title>Draft genome sequence of Aduncisulcus paluster, a free-living microaerophilic Fornicata.</title>
        <authorList>
            <person name="Yuyama I."/>
            <person name="Kume K."/>
            <person name="Tamura T."/>
            <person name="Inagaki Y."/>
            <person name="Hashimoto T."/>
        </authorList>
    </citation>
    <scope>NUCLEOTIDE SEQUENCE</scope>
    <source>
        <strain evidence="1">NY0171</strain>
    </source>
</reference>